<dbReference type="RefSeq" id="WP_161213452.1">
    <property type="nucleotide sequence ID" value="NZ_WWVX01000005.1"/>
</dbReference>
<evidence type="ECO:0000313" key="1">
    <source>
        <dbReference type="EMBL" id="MZL69717.1"/>
    </source>
</evidence>
<comment type="caution">
    <text evidence="1">The sequence shown here is derived from an EMBL/GenBank/DDBJ whole genome shotgun (WGS) entry which is preliminary data.</text>
</comment>
<dbReference type="EMBL" id="WWVX01000005">
    <property type="protein sequence ID" value="MZL69717.1"/>
    <property type="molecule type" value="Genomic_DNA"/>
</dbReference>
<evidence type="ECO:0000313" key="2">
    <source>
        <dbReference type="Proteomes" id="UP000474718"/>
    </source>
</evidence>
<name>A0ABW9WVB8_9FIRM</name>
<gene>
    <name evidence="1" type="ORF">GT747_08110</name>
</gene>
<accession>A0ABW9WVB8</accession>
<keyword evidence="2" id="KW-1185">Reference proteome</keyword>
<dbReference type="Proteomes" id="UP000474718">
    <property type="component" value="Unassembled WGS sequence"/>
</dbReference>
<reference evidence="1 2" key="1">
    <citation type="journal article" date="2019" name="Nat. Med.">
        <title>A library of human gut bacterial isolates paired with longitudinal multiomics data enables mechanistic microbiome research.</title>
        <authorList>
            <person name="Poyet M."/>
            <person name="Groussin M."/>
            <person name="Gibbons S.M."/>
            <person name="Avila-Pacheco J."/>
            <person name="Jiang X."/>
            <person name="Kearney S.M."/>
            <person name="Perrotta A.R."/>
            <person name="Berdy B."/>
            <person name="Zhao S."/>
            <person name="Lieberman T.D."/>
            <person name="Swanson P.K."/>
            <person name="Smith M."/>
            <person name="Roesemann S."/>
            <person name="Alexander J.E."/>
            <person name="Rich S.A."/>
            <person name="Livny J."/>
            <person name="Vlamakis H."/>
            <person name="Clish C."/>
            <person name="Bullock K."/>
            <person name="Deik A."/>
            <person name="Scott J."/>
            <person name="Pierce K.A."/>
            <person name="Xavier R.J."/>
            <person name="Alm E.J."/>
        </authorList>
    </citation>
    <scope>NUCLEOTIDE SEQUENCE [LARGE SCALE GENOMIC DNA]</scope>
    <source>
        <strain evidence="1 2">BIOML-A2</strain>
    </source>
</reference>
<organism evidence="1 2">
    <name type="scientific">Bittarella massiliensis</name>
    <name type="common">ex Durand et al. 2017</name>
    <dbReference type="NCBI Taxonomy" id="1720313"/>
    <lineage>
        <taxon>Bacteria</taxon>
        <taxon>Bacillati</taxon>
        <taxon>Bacillota</taxon>
        <taxon>Clostridia</taxon>
        <taxon>Eubacteriales</taxon>
        <taxon>Oscillospiraceae</taxon>
        <taxon>Bittarella (ex Durand et al. 2017)</taxon>
    </lineage>
</organism>
<proteinExistence type="predicted"/>
<sequence length="125" mass="13979">MQYADYAYYSGTYHGSLVPESQFQALARDAGGEIDRLTFGRLKEGAEPDEAVKNAVCAAVDVLYSWENTEKGRPVGLKSETEGARSVSYDTSAEWETQWGKKLEKAIDRNLPRSHPLRYRGVGRC</sequence>
<protein>
    <submittedName>
        <fullName evidence="1">Uncharacterized protein</fullName>
    </submittedName>
</protein>